<evidence type="ECO:0000256" key="1">
    <source>
        <dbReference type="SAM" id="SignalP"/>
    </source>
</evidence>
<sequence length="95" mass="10652">MIRLSPHTMLVTAFYFLVWATQVSTPSHSDVTIRTVNVLPRVYHMLTISAPAPTHSQFVGIHHCDKPRVYEAWAASAVGFVNYGKPQCFSVKAQH</sequence>
<comment type="caution">
    <text evidence="2">The sequence shown here is derived from an EMBL/GenBank/DDBJ whole genome shotgun (WGS) entry which is preliminary data.</text>
</comment>
<reference evidence="2" key="1">
    <citation type="submission" date="2021-01" db="EMBL/GenBank/DDBJ databases">
        <authorList>
            <person name="Kaushik A."/>
        </authorList>
    </citation>
    <scope>NUCLEOTIDE SEQUENCE</scope>
    <source>
        <strain evidence="2">AG5</strain>
    </source>
</reference>
<evidence type="ECO:0000313" key="3">
    <source>
        <dbReference type="Proteomes" id="UP000663827"/>
    </source>
</evidence>
<gene>
    <name evidence="2" type="ORF">RDB_LOCUS90809</name>
</gene>
<feature type="chain" id="PRO_5034218375" description="Secreted protein" evidence="1">
    <location>
        <begin position="21"/>
        <end position="95"/>
    </location>
</feature>
<feature type="signal peptide" evidence="1">
    <location>
        <begin position="1"/>
        <end position="20"/>
    </location>
</feature>
<protein>
    <recommendedName>
        <fullName evidence="4">Secreted protein</fullName>
    </recommendedName>
</protein>
<evidence type="ECO:0008006" key="4">
    <source>
        <dbReference type="Google" id="ProtNLM"/>
    </source>
</evidence>
<dbReference type="Proteomes" id="UP000663827">
    <property type="component" value="Unassembled WGS sequence"/>
</dbReference>
<name>A0A8H3DZA7_9AGAM</name>
<proteinExistence type="predicted"/>
<evidence type="ECO:0000313" key="2">
    <source>
        <dbReference type="EMBL" id="CAE7153375.1"/>
    </source>
</evidence>
<keyword evidence="1" id="KW-0732">Signal</keyword>
<dbReference type="EMBL" id="CAJNJQ010001874">
    <property type="protein sequence ID" value="CAE7153375.1"/>
    <property type="molecule type" value="Genomic_DNA"/>
</dbReference>
<accession>A0A8H3DZA7</accession>
<dbReference type="AlphaFoldDB" id="A0A8H3DZA7"/>
<organism evidence="2 3">
    <name type="scientific">Rhizoctonia solani</name>
    <dbReference type="NCBI Taxonomy" id="456999"/>
    <lineage>
        <taxon>Eukaryota</taxon>
        <taxon>Fungi</taxon>
        <taxon>Dikarya</taxon>
        <taxon>Basidiomycota</taxon>
        <taxon>Agaricomycotina</taxon>
        <taxon>Agaricomycetes</taxon>
        <taxon>Cantharellales</taxon>
        <taxon>Ceratobasidiaceae</taxon>
        <taxon>Rhizoctonia</taxon>
    </lineage>
</organism>